<feature type="transmembrane region" description="Helical" evidence="4">
    <location>
        <begin position="12"/>
        <end position="30"/>
    </location>
</feature>
<feature type="domain" description="HAMP" evidence="6">
    <location>
        <begin position="352"/>
        <end position="404"/>
    </location>
</feature>
<dbReference type="SUPFAM" id="SSF55073">
    <property type="entry name" value="Nucleotide cyclase"/>
    <property type="match status" value="1"/>
</dbReference>
<feature type="domain" description="GGDEF" evidence="7">
    <location>
        <begin position="447"/>
        <end position="579"/>
    </location>
</feature>
<dbReference type="InterPro" id="IPR043128">
    <property type="entry name" value="Rev_trsase/Diguanyl_cyclase"/>
</dbReference>
<evidence type="ECO:0000256" key="2">
    <source>
        <dbReference type="ARBA" id="ARBA00022475"/>
    </source>
</evidence>
<dbReference type="SUPFAM" id="SSF141868">
    <property type="entry name" value="EAL domain-like"/>
    <property type="match status" value="1"/>
</dbReference>
<dbReference type="InterPro" id="IPR029787">
    <property type="entry name" value="Nucleotide_cyclase"/>
</dbReference>
<keyword evidence="4" id="KW-0812">Transmembrane</keyword>
<keyword evidence="2" id="KW-1003">Cell membrane</keyword>
<feature type="domain" description="EAL" evidence="5">
    <location>
        <begin position="588"/>
        <end position="842"/>
    </location>
</feature>
<evidence type="ECO:0000313" key="9">
    <source>
        <dbReference type="Proteomes" id="UP001652445"/>
    </source>
</evidence>
<dbReference type="PANTHER" id="PTHR44757">
    <property type="entry name" value="DIGUANYLATE CYCLASE DGCP"/>
    <property type="match status" value="1"/>
</dbReference>
<proteinExistence type="predicted"/>
<evidence type="ECO:0000256" key="3">
    <source>
        <dbReference type="ARBA" id="ARBA00023136"/>
    </source>
</evidence>
<comment type="subcellular location">
    <subcellularLocation>
        <location evidence="1">Cell membrane</location>
    </subcellularLocation>
</comment>
<dbReference type="Pfam" id="PF00672">
    <property type="entry name" value="HAMP"/>
    <property type="match status" value="1"/>
</dbReference>
<evidence type="ECO:0000256" key="1">
    <source>
        <dbReference type="ARBA" id="ARBA00004236"/>
    </source>
</evidence>
<dbReference type="Gene3D" id="3.20.20.450">
    <property type="entry name" value="EAL domain"/>
    <property type="match status" value="1"/>
</dbReference>
<dbReference type="CDD" id="cd01948">
    <property type="entry name" value="EAL"/>
    <property type="match status" value="1"/>
</dbReference>
<sequence>MDLTLKKKLAGIFIIVVSVIMILNNLFHFISTRENLQKDQEMQMDQLAKQIGISIEQAQFGSQYVEDLIGDQLRVASLAAQNALNPDIDQVTNEDLKVLSEKIGVSYITLLKQEGDDIKGVRSSDPKERNLSTKEWGYWFDAFKELFATKNVTVSQGQKLPNYWSGPVNISASNPDHVDKWGYYYDGTTNYIISPYMRVTEILNVSQILGPESTLEKIMSNNKAILEITGFNPKAFGQPPVYTEVNGQKYIDLVNRDIQFGKYTFKNQTDVQTVKTAFETGKMQNVISVINGKKVFKTFVPIATPLASPYIVGIVTDYRVIEDILDKEIIDNIIISLFVLFSVSIIGYLLASYIVKPINRILHKVNEVAEGNFDARIAIDRHDELGLLSERVNTMSMNLQTNTQELVNKNKEIEFHANYDFLTGLPNLRLFSETFQKRIESAAKHDSSIAVLFIDLDRFKWINDTYGHSVGDYFLKETSKRITHTLKANELGSRIGGDEFILLLLGYSQETIAEKAEQISTLLSQPLLYEGQEISVTPSIGISLFPENGDSVETLVKHADIAMYRAKEQGRNNYQFYACEMEDAIVRRAVLENGIRKALERNEFILYYQPQIDLETKKIVGLEALVRWIHPEHGLISPVEFIPIAEETGLIVPIGEWILQTACEQAKLWQVQGFPKLRISVNLSARQVQQKNLVEKISSILQTSELEPELLELEITESIAMYNEEYVINKLLSLKKIGIKIAIDDFGTGYSSLNYLNKFPIDTLKIDRSFVNQIKNTTDNQEIITTIIVMARNLKLKVIAEGVETVEQLRFLEEQQCNEVQGFYFSKPLTVEGIQALLKQPTWEENN</sequence>
<evidence type="ECO:0000259" key="6">
    <source>
        <dbReference type="PROSITE" id="PS50885"/>
    </source>
</evidence>
<dbReference type="SMART" id="SM00052">
    <property type="entry name" value="EAL"/>
    <property type="match status" value="1"/>
</dbReference>
<dbReference type="InterPro" id="IPR000160">
    <property type="entry name" value="GGDEF_dom"/>
</dbReference>
<dbReference type="PANTHER" id="PTHR44757:SF2">
    <property type="entry name" value="BIOFILM ARCHITECTURE MAINTENANCE PROTEIN MBAA"/>
    <property type="match status" value="1"/>
</dbReference>
<dbReference type="Gene3D" id="6.10.340.10">
    <property type="match status" value="1"/>
</dbReference>
<dbReference type="PROSITE" id="PS50883">
    <property type="entry name" value="EAL"/>
    <property type="match status" value="1"/>
</dbReference>
<dbReference type="Pfam" id="PF00990">
    <property type="entry name" value="GGDEF"/>
    <property type="match status" value="1"/>
</dbReference>
<evidence type="ECO:0000259" key="5">
    <source>
        <dbReference type="PROSITE" id="PS50883"/>
    </source>
</evidence>
<evidence type="ECO:0000259" key="7">
    <source>
        <dbReference type="PROSITE" id="PS50887"/>
    </source>
</evidence>
<evidence type="ECO:0000256" key="4">
    <source>
        <dbReference type="SAM" id="Phobius"/>
    </source>
</evidence>
<keyword evidence="9" id="KW-1185">Reference proteome</keyword>
<dbReference type="Proteomes" id="UP001652445">
    <property type="component" value="Unassembled WGS sequence"/>
</dbReference>
<dbReference type="PROSITE" id="PS50887">
    <property type="entry name" value="GGDEF"/>
    <property type="match status" value="1"/>
</dbReference>
<dbReference type="Gene3D" id="3.30.70.270">
    <property type="match status" value="1"/>
</dbReference>
<dbReference type="InterPro" id="IPR052155">
    <property type="entry name" value="Biofilm_reg_signaling"/>
</dbReference>
<organism evidence="8 9">
    <name type="scientific">Paenibacillus baimaensis</name>
    <dbReference type="NCBI Taxonomy" id="2982185"/>
    <lineage>
        <taxon>Bacteria</taxon>
        <taxon>Bacillati</taxon>
        <taxon>Bacillota</taxon>
        <taxon>Bacilli</taxon>
        <taxon>Bacillales</taxon>
        <taxon>Paenibacillaceae</taxon>
        <taxon>Paenibacillus</taxon>
    </lineage>
</organism>
<accession>A0ABT2UP67</accession>
<comment type="caution">
    <text evidence="8">The sequence shown here is derived from an EMBL/GenBank/DDBJ whole genome shotgun (WGS) entry which is preliminary data.</text>
</comment>
<dbReference type="NCBIfam" id="TIGR00254">
    <property type="entry name" value="GGDEF"/>
    <property type="match status" value="1"/>
</dbReference>
<dbReference type="SMART" id="SM00267">
    <property type="entry name" value="GGDEF"/>
    <property type="match status" value="1"/>
</dbReference>
<dbReference type="SMART" id="SM00304">
    <property type="entry name" value="HAMP"/>
    <property type="match status" value="1"/>
</dbReference>
<name>A0ABT2UP67_9BACL</name>
<protein>
    <submittedName>
        <fullName evidence="8">EAL domain-containing protein</fullName>
    </submittedName>
</protein>
<reference evidence="8 9" key="1">
    <citation type="submission" date="2022-09" db="EMBL/GenBank/DDBJ databases">
        <authorList>
            <person name="Han X.L."/>
            <person name="Wang Q."/>
            <person name="Lu T."/>
        </authorList>
    </citation>
    <scope>NUCLEOTIDE SEQUENCE [LARGE SCALE GENOMIC DNA]</scope>
    <source>
        <strain evidence="8 9">WQ 127069</strain>
    </source>
</reference>
<dbReference type="InterPro" id="IPR035919">
    <property type="entry name" value="EAL_sf"/>
</dbReference>
<dbReference type="SUPFAM" id="SSF158472">
    <property type="entry name" value="HAMP domain-like"/>
    <property type="match status" value="1"/>
</dbReference>
<dbReference type="InterPro" id="IPR001633">
    <property type="entry name" value="EAL_dom"/>
</dbReference>
<feature type="transmembrane region" description="Helical" evidence="4">
    <location>
        <begin position="333"/>
        <end position="355"/>
    </location>
</feature>
<keyword evidence="3 4" id="KW-0472">Membrane</keyword>
<dbReference type="Pfam" id="PF00563">
    <property type="entry name" value="EAL"/>
    <property type="match status" value="1"/>
</dbReference>
<evidence type="ECO:0000313" key="8">
    <source>
        <dbReference type="EMBL" id="MCU6796442.1"/>
    </source>
</evidence>
<keyword evidence="4" id="KW-1133">Transmembrane helix</keyword>
<dbReference type="CDD" id="cd06225">
    <property type="entry name" value="HAMP"/>
    <property type="match status" value="1"/>
</dbReference>
<dbReference type="EMBL" id="JAOQIO010000103">
    <property type="protein sequence ID" value="MCU6796442.1"/>
    <property type="molecule type" value="Genomic_DNA"/>
</dbReference>
<dbReference type="InterPro" id="IPR003660">
    <property type="entry name" value="HAMP_dom"/>
</dbReference>
<dbReference type="CDD" id="cd01949">
    <property type="entry name" value="GGDEF"/>
    <property type="match status" value="1"/>
</dbReference>
<dbReference type="PROSITE" id="PS50885">
    <property type="entry name" value="HAMP"/>
    <property type="match status" value="1"/>
</dbReference>
<gene>
    <name evidence="8" type="ORF">OB236_30390</name>
</gene>